<comment type="caution">
    <text evidence="4">The sequence shown here is derived from an EMBL/GenBank/DDBJ whole genome shotgun (WGS) entry which is preliminary data.</text>
</comment>
<feature type="domain" description="Secretion system C-terminal sorting" evidence="3">
    <location>
        <begin position="778"/>
        <end position="850"/>
    </location>
</feature>
<dbReference type="PANTHER" id="PTHR43739">
    <property type="entry name" value="XYLOGLUCANASE (EUROFUNG)"/>
    <property type="match status" value="1"/>
</dbReference>
<organism evidence="4 5">
    <name type="scientific">Flavobacterium jumunjinense</name>
    <dbReference type="NCBI Taxonomy" id="998845"/>
    <lineage>
        <taxon>Bacteria</taxon>
        <taxon>Pseudomonadati</taxon>
        <taxon>Bacteroidota</taxon>
        <taxon>Flavobacteriia</taxon>
        <taxon>Flavobacteriales</taxon>
        <taxon>Flavobacteriaceae</taxon>
        <taxon>Flavobacterium</taxon>
    </lineage>
</organism>
<dbReference type="InterPro" id="IPR026444">
    <property type="entry name" value="Secre_tail"/>
</dbReference>
<evidence type="ECO:0000256" key="2">
    <source>
        <dbReference type="SAM" id="SignalP"/>
    </source>
</evidence>
<dbReference type="Proteomes" id="UP001589607">
    <property type="component" value="Unassembled WGS sequence"/>
</dbReference>
<reference evidence="4 5" key="1">
    <citation type="submission" date="2024-09" db="EMBL/GenBank/DDBJ databases">
        <authorList>
            <person name="Sun Q."/>
            <person name="Mori K."/>
        </authorList>
    </citation>
    <scope>NUCLEOTIDE SEQUENCE [LARGE SCALE GENOMIC DNA]</scope>
    <source>
        <strain evidence="4 5">CECT 7955</strain>
    </source>
</reference>
<dbReference type="CDD" id="cd15482">
    <property type="entry name" value="Sialidase_non-viral"/>
    <property type="match status" value="1"/>
</dbReference>
<dbReference type="InterPro" id="IPR052025">
    <property type="entry name" value="Xyloglucanase_GH74"/>
</dbReference>
<protein>
    <submittedName>
        <fullName evidence="4">T9SS type A sorting domain-containing protein</fullName>
    </submittedName>
</protein>
<dbReference type="EMBL" id="JBHMEY010000066">
    <property type="protein sequence ID" value="MFB9097855.1"/>
    <property type="molecule type" value="Genomic_DNA"/>
</dbReference>
<feature type="signal peptide" evidence="2">
    <location>
        <begin position="1"/>
        <end position="23"/>
    </location>
</feature>
<dbReference type="PANTHER" id="PTHR43739:SF5">
    <property type="entry name" value="EXO-ALPHA-SIALIDASE"/>
    <property type="match status" value="1"/>
</dbReference>
<keyword evidence="5" id="KW-1185">Reference proteome</keyword>
<sequence>MKKTYILLLLTSFCSFSQFNSSAPWNINNESAKSGEMTINEEVTLFNQYWSNKDKNVKGSGHKPFMRWENYWRNNTNDQGYLITPQEINNAFQQKQQAKLNKSATSLPPSNWQPVGPFTHTNSGSWSSGQGRVNVVYVDPSNANTMYIGTPAGGIWKSVDAGVNWLPLSDDLPQIGVSGIVVDHTNSNVIYIATGDKDAGDTYSVGVMKSTDGGATWNTTGLSFLNTSTRAGDIIMHPTNNQILLCATSQGIFKTTDAGVTWTNVQSGNFAQGSIRFNTLLINNIYAVSNNRFYKSTDTGSTFTSTATGLPPPTTSNPTRMIMEITPANYRYIYILAYSSNKTTLNGLVGLYRSIDGGDSFELKSDTNTASPTDFLESRQGYYDLALGVSPTNAQVVYTGCLNLWKSTTGGGAFTKINDWNQPTTNQYTHADIHYLGFHGNKLFCGSDGGVYVSTDNAASFTDLTASAQISQFYRVSVSKQTSANMVGGLQDNGGHAYSNGLWKNYYGADGMDTGVDPTNQNLYYGFIQYGGGLYGSTNAGNSRNIYVGAPSAETGANDDGGNWITPLKINSIGEVFAGYGNLYKLSGSSWVQQSNAAIGTGDIEYIEVAPSNDNIMYVANGNQLYKSSNKGVANSLSYTASSAITSIEAHHSDVNIVYITTSGTGGEVLKSTDGGTNFTSISTGLPNIAKNIIIHQGQNSDNPLYVGTSLGVYYRDDSMAQWEPFDTNLPNVSVRDLEINLIDSKLIAATYGRGIWQTDIPQDPLSSESFKLTNISIYPNPSRGLFTIALGDVQPNLIEVYDITGKVILSRTNNSITNFETSLDLSSASQGVYFVKIGSDTGTTTKKIIKK</sequence>
<accession>A0ABV5GSQ3</accession>
<proteinExistence type="predicted"/>
<dbReference type="Gene3D" id="2.130.10.10">
    <property type="entry name" value="YVTN repeat-like/Quinoprotein amine dehydrogenase"/>
    <property type="match status" value="3"/>
</dbReference>
<name>A0ABV5GSQ3_9FLAO</name>
<keyword evidence="1 2" id="KW-0732">Signal</keyword>
<gene>
    <name evidence="4" type="ORF">ACFFVF_15155</name>
</gene>
<dbReference type="SUPFAM" id="SSF110296">
    <property type="entry name" value="Oligoxyloglucan reducing end-specific cellobiohydrolase"/>
    <property type="match status" value="2"/>
</dbReference>
<feature type="chain" id="PRO_5045415535" evidence="2">
    <location>
        <begin position="24"/>
        <end position="852"/>
    </location>
</feature>
<dbReference type="Pfam" id="PF18962">
    <property type="entry name" value="Por_Secre_tail"/>
    <property type="match status" value="1"/>
</dbReference>
<evidence type="ECO:0000256" key="1">
    <source>
        <dbReference type="ARBA" id="ARBA00022729"/>
    </source>
</evidence>
<dbReference type="RefSeq" id="WP_236458058.1">
    <property type="nucleotide sequence ID" value="NZ_CBCSGE010000008.1"/>
</dbReference>
<dbReference type="NCBIfam" id="TIGR04183">
    <property type="entry name" value="Por_Secre_tail"/>
    <property type="match status" value="1"/>
</dbReference>
<evidence type="ECO:0000259" key="3">
    <source>
        <dbReference type="Pfam" id="PF18962"/>
    </source>
</evidence>
<dbReference type="InterPro" id="IPR015943">
    <property type="entry name" value="WD40/YVTN_repeat-like_dom_sf"/>
</dbReference>
<evidence type="ECO:0000313" key="4">
    <source>
        <dbReference type="EMBL" id="MFB9097855.1"/>
    </source>
</evidence>
<evidence type="ECO:0000313" key="5">
    <source>
        <dbReference type="Proteomes" id="UP001589607"/>
    </source>
</evidence>